<keyword evidence="3" id="KW-1185">Reference proteome</keyword>
<organism evidence="2 3">
    <name type="scientific">Carnegiea gigantea</name>
    <dbReference type="NCBI Taxonomy" id="171969"/>
    <lineage>
        <taxon>Eukaryota</taxon>
        <taxon>Viridiplantae</taxon>
        <taxon>Streptophyta</taxon>
        <taxon>Embryophyta</taxon>
        <taxon>Tracheophyta</taxon>
        <taxon>Spermatophyta</taxon>
        <taxon>Magnoliopsida</taxon>
        <taxon>eudicotyledons</taxon>
        <taxon>Gunneridae</taxon>
        <taxon>Pentapetalae</taxon>
        <taxon>Caryophyllales</taxon>
        <taxon>Cactineae</taxon>
        <taxon>Cactaceae</taxon>
        <taxon>Cactoideae</taxon>
        <taxon>Echinocereeae</taxon>
        <taxon>Carnegiea</taxon>
    </lineage>
</organism>
<dbReference type="GO" id="GO:0003676">
    <property type="term" value="F:nucleic acid binding"/>
    <property type="evidence" value="ECO:0007669"/>
    <property type="project" value="InterPro"/>
</dbReference>
<dbReference type="InterPro" id="IPR052929">
    <property type="entry name" value="RNase_H-like_EbsB-rel"/>
</dbReference>
<dbReference type="Pfam" id="PF13456">
    <property type="entry name" value="RVT_3"/>
    <property type="match status" value="1"/>
</dbReference>
<dbReference type="GO" id="GO:0004523">
    <property type="term" value="F:RNA-DNA hybrid ribonuclease activity"/>
    <property type="evidence" value="ECO:0007669"/>
    <property type="project" value="InterPro"/>
</dbReference>
<evidence type="ECO:0000259" key="1">
    <source>
        <dbReference type="Pfam" id="PF13456"/>
    </source>
</evidence>
<comment type="caution">
    <text evidence="2">The sequence shown here is derived from an EMBL/GenBank/DDBJ whole genome shotgun (WGS) entry which is preliminary data.</text>
</comment>
<dbReference type="InterPro" id="IPR002156">
    <property type="entry name" value="RNaseH_domain"/>
</dbReference>
<evidence type="ECO:0000313" key="3">
    <source>
        <dbReference type="Proteomes" id="UP001153076"/>
    </source>
</evidence>
<proteinExistence type="predicted"/>
<feature type="domain" description="RNase H type-1" evidence="1">
    <location>
        <begin position="75"/>
        <end position="141"/>
    </location>
</feature>
<dbReference type="PANTHER" id="PTHR47074:SF11">
    <property type="entry name" value="REVERSE TRANSCRIPTASE-LIKE PROTEIN"/>
    <property type="match status" value="1"/>
</dbReference>
<reference evidence="2" key="1">
    <citation type="submission" date="2022-04" db="EMBL/GenBank/DDBJ databases">
        <title>Carnegiea gigantea Genome sequencing and assembly v2.</title>
        <authorList>
            <person name="Copetti D."/>
            <person name="Sanderson M.J."/>
            <person name="Burquez A."/>
            <person name="Wojciechowski M.F."/>
        </authorList>
    </citation>
    <scope>NUCLEOTIDE SEQUENCE</scope>
    <source>
        <strain evidence="2">SGP5-SGP5p</strain>
        <tissue evidence="2">Aerial part</tissue>
    </source>
</reference>
<dbReference type="PANTHER" id="PTHR47074">
    <property type="entry name" value="BNAC02G40300D PROTEIN"/>
    <property type="match status" value="1"/>
</dbReference>
<protein>
    <recommendedName>
        <fullName evidence="1">RNase H type-1 domain-containing protein</fullName>
    </recommendedName>
</protein>
<name>A0A9Q1GNV9_9CARY</name>
<dbReference type="InterPro" id="IPR036397">
    <property type="entry name" value="RNaseH_sf"/>
</dbReference>
<dbReference type="AlphaFoldDB" id="A0A9Q1GNV9"/>
<accession>A0A9Q1GNV9</accession>
<dbReference type="EMBL" id="JAKOGI010002162">
    <property type="protein sequence ID" value="KAJ8422742.1"/>
    <property type="molecule type" value="Genomic_DNA"/>
</dbReference>
<dbReference type="Proteomes" id="UP001153076">
    <property type="component" value="Unassembled WGS sequence"/>
</dbReference>
<evidence type="ECO:0000313" key="2">
    <source>
        <dbReference type="EMBL" id="KAJ8422742.1"/>
    </source>
</evidence>
<sequence length="169" mass="18922">MDLLGDFLAIMWECWNAPNRFIFGAPDKNLLILGKRAKAFVHSCRLHRETCSTASNDSPHPSAWTSPTPGFVKLNFDGGILGEAYSEWGFVLGDHEGNVLLARVEHHYGHVDSSTEEARACLCGLQYVHTYSIRNIIIKGGRLWQTDVPEAIISRATDDMYRYPNGTLI</sequence>
<dbReference type="Gene3D" id="3.30.420.10">
    <property type="entry name" value="Ribonuclease H-like superfamily/Ribonuclease H"/>
    <property type="match status" value="1"/>
</dbReference>
<gene>
    <name evidence="2" type="ORF">Cgig2_015550</name>
</gene>